<dbReference type="AlphaFoldDB" id="A0AAV6VTF7"/>
<evidence type="ECO:0000313" key="1">
    <source>
        <dbReference type="EMBL" id="KAG8198776.1"/>
    </source>
</evidence>
<evidence type="ECO:0000313" key="2">
    <source>
        <dbReference type="Proteomes" id="UP000827092"/>
    </source>
</evidence>
<comment type="caution">
    <text evidence="1">The sequence shown here is derived from an EMBL/GenBank/DDBJ whole genome shotgun (WGS) entry which is preliminary data.</text>
</comment>
<dbReference type="Proteomes" id="UP000827092">
    <property type="component" value="Unassembled WGS sequence"/>
</dbReference>
<proteinExistence type="predicted"/>
<protein>
    <submittedName>
        <fullName evidence="1">Uncharacterized protein</fullName>
    </submittedName>
</protein>
<organism evidence="1 2">
    <name type="scientific">Oedothorax gibbosus</name>
    <dbReference type="NCBI Taxonomy" id="931172"/>
    <lineage>
        <taxon>Eukaryota</taxon>
        <taxon>Metazoa</taxon>
        <taxon>Ecdysozoa</taxon>
        <taxon>Arthropoda</taxon>
        <taxon>Chelicerata</taxon>
        <taxon>Arachnida</taxon>
        <taxon>Araneae</taxon>
        <taxon>Araneomorphae</taxon>
        <taxon>Entelegynae</taxon>
        <taxon>Araneoidea</taxon>
        <taxon>Linyphiidae</taxon>
        <taxon>Erigoninae</taxon>
        <taxon>Oedothorax</taxon>
    </lineage>
</organism>
<name>A0AAV6VTF7_9ARAC</name>
<gene>
    <name evidence="1" type="ORF">JTE90_007086</name>
</gene>
<sequence length="373" mass="43427">MATRSLLFFLDRSQYDVIKSCGGVQGYLPNFCLVYEEAYDFYNLHLAAVETNYHLYEKHFGANVCNTCFKVFCRVWIKSECTCNNLAYSPDWLRRESTSSLDSQIRTSERCESFGCLSVKGLRSTSFEQEIDIGACLEPSWLKPQAEKCLPVSKIENSQVFSTHAIGNNFTISTAEDCGNRNTAKEAFNLSTQNPAPPNRDNTELYQVTSESAPFPLPQDTGKCLSCQQNKNCLSYSPRKRFEKKREKFHAVEFFRERPFRDWQYFFGRRMEMVGWNENGLEKYNRSYYEMWEQLSLDLKSHVQSVEEAKAMLISHLNEQSGKNIDHSIWKKFIAAKRQLASTKRTIYCEVVISSRGYLKYNFPLSNYQRFDR</sequence>
<reference evidence="1 2" key="1">
    <citation type="journal article" date="2022" name="Nat. Ecol. Evol.">
        <title>A masculinizing supergene underlies an exaggerated male reproductive morph in a spider.</title>
        <authorList>
            <person name="Hendrickx F."/>
            <person name="De Corte Z."/>
            <person name="Sonet G."/>
            <person name="Van Belleghem S.M."/>
            <person name="Kostlbacher S."/>
            <person name="Vangestel C."/>
        </authorList>
    </citation>
    <scope>NUCLEOTIDE SEQUENCE [LARGE SCALE GENOMIC DNA]</scope>
    <source>
        <strain evidence="1">W744_W776</strain>
    </source>
</reference>
<keyword evidence="2" id="KW-1185">Reference proteome</keyword>
<accession>A0AAV6VTF7</accession>
<dbReference type="EMBL" id="JAFNEN010000035">
    <property type="protein sequence ID" value="KAG8198776.1"/>
    <property type="molecule type" value="Genomic_DNA"/>
</dbReference>